<keyword evidence="4" id="KW-1185">Reference proteome</keyword>
<evidence type="ECO:0000256" key="1">
    <source>
        <dbReference type="ARBA" id="ARBA00022729"/>
    </source>
</evidence>
<proteinExistence type="predicted"/>
<evidence type="ECO:0000313" key="3">
    <source>
        <dbReference type="EMBL" id="GAA1858922.1"/>
    </source>
</evidence>
<feature type="signal peptide" evidence="2">
    <location>
        <begin position="1"/>
        <end position="35"/>
    </location>
</feature>
<name>A0ABN2N9E9_9PSEU</name>
<sequence length="411" mass="43744">MVKRIGRLCRAIGVALACALLVGACGSTSRSSAGAESMASMKPITIPYSTIQTADSPQGAAFRAFAEEVSTRTGGKVTFQPFFSGSLAPGDATLSGLKSGVVGAALLVPSYYPQQLPVSNALLNLGSLPHSTYPHGMIASSAAVMQFQTRNEALKQELGSNNVRILIAYQSEVGFNLLCTKSVDSLQDARGLRVRVGGGAWVRELEAMGMVPVQLPALETYEGLQRGVVDCVTATTSSMISFGYWDVAKHYIPVSMSPSNNSTQVINTEVWESLPRDAQAIVTEAAHTWWKTERVGALATYAKFATEGPSRHGVVFHDPAPFDEVLRKHQAGVVSTVSASGPPKTDPAAFVDGYRSLIEEWSGTATKALGTPEPSKDAKAILESYTAAQQMNYAEWDAITKKELFDAGSAR</sequence>
<accession>A0ABN2N9E9</accession>
<dbReference type="PANTHER" id="PTHR33376:SF15">
    <property type="entry name" value="BLL6794 PROTEIN"/>
    <property type="match status" value="1"/>
</dbReference>
<dbReference type="Pfam" id="PF03480">
    <property type="entry name" value="DctP"/>
    <property type="match status" value="1"/>
</dbReference>
<evidence type="ECO:0000313" key="4">
    <source>
        <dbReference type="Proteomes" id="UP001500449"/>
    </source>
</evidence>
<dbReference type="PROSITE" id="PS51257">
    <property type="entry name" value="PROKAR_LIPOPROTEIN"/>
    <property type="match status" value="1"/>
</dbReference>
<dbReference type="NCBIfam" id="NF037995">
    <property type="entry name" value="TRAP_S1"/>
    <property type="match status" value="1"/>
</dbReference>
<organism evidence="3 4">
    <name type="scientific">Pseudonocardia ailaonensis</name>
    <dbReference type="NCBI Taxonomy" id="367279"/>
    <lineage>
        <taxon>Bacteria</taxon>
        <taxon>Bacillati</taxon>
        <taxon>Actinomycetota</taxon>
        <taxon>Actinomycetes</taxon>
        <taxon>Pseudonocardiales</taxon>
        <taxon>Pseudonocardiaceae</taxon>
        <taxon>Pseudonocardia</taxon>
    </lineage>
</organism>
<gene>
    <name evidence="3" type="ORF">GCM10009836_43940</name>
</gene>
<dbReference type="Proteomes" id="UP001500449">
    <property type="component" value="Unassembled WGS sequence"/>
</dbReference>
<evidence type="ECO:0008006" key="5">
    <source>
        <dbReference type="Google" id="ProtNLM"/>
    </source>
</evidence>
<feature type="chain" id="PRO_5046102780" description="C4-dicarboxylate ABC transporter substrate-binding protein" evidence="2">
    <location>
        <begin position="36"/>
        <end position="411"/>
    </location>
</feature>
<keyword evidence="1 2" id="KW-0732">Signal</keyword>
<reference evidence="3 4" key="1">
    <citation type="journal article" date="2019" name="Int. J. Syst. Evol. Microbiol.">
        <title>The Global Catalogue of Microorganisms (GCM) 10K type strain sequencing project: providing services to taxonomists for standard genome sequencing and annotation.</title>
        <authorList>
            <consortium name="The Broad Institute Genomics Platform"/>
            <consortium name="The Broad Institute Genome Sequencing Center for Infectious Disease"/>
            <person name="Wu L."/>
            <person name="Ma J."/>
        </authorList>
    </citation>
    <scope>NUCLEOTIDE SEQUENCE [LARGE SCALE GENOMIC DNA]</scope>
    <source>
        <strain evidence="3 4">JCM 16009</strain>
    </source>
</reference>
<protein>
    <recommendedName>
        <fullName evidence="5">C4-dicarboxylate ABC transporter substrate-binding protein</fullName>
    </recommendedName>
</protein>
<dbReference type="EMBL" id="BAAAQK010000017">
    <property type="protein sequence ID" value="GAA1858922.1"/>
    <property type="molecule type" value="Genomic_DNA"/>
</dbReference>
<comment type="caution">
    <text evidence="3">The sequence shown here is derived from an EMBL/GenBank/DDBJ whole genome shotgun (WGS) entry which is preliminary data.</text>
</comment>
<dbReference type="InterPro" id="IPR018389">
    <property type="entry name" value="DctP_fam"/>
</dbReference>
<dbReference type="Gene3D" id="3.40.190.170">
    <property type="entry name" value="Bacterial extracellular solute-binding protein, family 7"/>
    <property type="match status" value="1"/>
</dbReference>
<dbReference type="InterPro" id="IPR038404">
    <property type="entry name" value="TRAP_DctP_sf"/>
</dbReference>
<dbReference type="PANTHER" id="PTHR33376">
    <property type="match status" value="1"/>
</dbReference>
<evidence type="ECO:0000256" key="2">
    <source>
        <dbReference type="SAM" id="SignalP"/>
    </source>
</evidence>